<feature type="domain" description="Potassium channel" evidence="11">
    <location>
        <begin position="346"/>
        <end position="417"/>
    </location>
</feature>
<evidence type="ECO:0000313" key="13">
    <source>
        <dbReference type="Proteomes" id="UP000005239"/>
    </source>
</evidence>
<feature type="compositionally biased region" description="Polar residues" evidence="9">
    <location>
        <begin position="577"/>
        <end position="587"/>
    </location>
</feature>
<dbReference type="EnsemblMetazoa" id="PPA44768.1">
    <property type="protein sequence ID" value="PPA44768.1"/>
    <property type="gene ID" value="WBGene00283137"/>
</dbReference>
<evidence type="ECO:0000256" key="1">
    <source>
        <dbReference type="ARBA" id="ARBA00004141"/>
    </source>
</evidence>
<keyword evidence="2 8" id="KW-0813">Transport</keyword>
<evidence type="ECO:0000259" key="11">
    <source>
        <dbReference type="Pfam" id="PF07885"/>
    </source>
</evidence>
<feature type="transmembrane region" description="Helical" evidence="10">
    <location>
        <begin position="392"/>
        <end position="413"/>
    </location>
</feature>
<dbReference type="PRINTS" id="PR01333">
    <property type="entry name" value="2POREKCHANEL"/>
</dbReference>
<organism evidence="12 13">
    <name type="scientific">Pristionchus pacificus</name>
    <name type="common">Parasitic nematode worm</name>
    <dbReference type="NCBI Taxonomy" id="54126"/>
    <lineage>
        <taxon>Eukaryota</taxon>
        <taxon>Metazoa</taxon>
        <taxon>Ecdysozoa</taxon>
        <taxon>Nematoda</taxon>
        <taxon>Chromadorea</taxon>
        <taxon>Rhabditida</taxon>
        <taxon>Rhabditina</taxon>
        <taxon>Diplogasteromorpha</taxon>
        <taxon>Diplogasteroidea</taxon>
        <taxon>Neodiplogasteridae</taxon>
        <taxon>Pristionchus</taxon>
    </lineage>
</organism>
<keyword evidence="5 8" id="KW-0406">Ion transport</keyword>
<dbReference type="OrthoDB" id="297496at2759"/>
<feature type="region of interest" description="Disordered" evidence="9">
    <location>
        <begin position="643"/>
        <end position="663"/>
    </location>
</feature>
<dbReference type="Pfam" id="PF07885">
    <property type="entry name" value="Ion_trans_2"/>
    <property type="match status" value="2"/>
</dbReference>
<dbReference type="InterPro" id="IPR013099">
    <property type="entry name" value="K_chnl_dom"/>
</dbReference>
<evidence type="ECO:0000256" key="2">
    <source>
        <dbReference type="ARBA" id="ARBA00022448"/>
    </source>
</evidence>
<evidence type="ECO:0000256" key="3">
    <source>
        <dbReference type="ARBA" id="ARBA00022692"/>
    </source>
</evidence>
<reference evidence="13" key="1">
    <citation type="journal article" date="2008" name="Nat. Genet.">
        <title>The Pristionchus pacificus genome provides a unique perspective on nematode lifestyle and parasitism.</title>
        <authorList>
            <person name="Dieterich C."/>
            <person name="Clifton S.W."/>
            <person name="Schuster L.N."/>
            <person name="Chinwalla A."/>
            <person name="Delehaunty K."/>
            <person name="Dinkelacker I."/>
            <person name="Fulton L."/>
            <person name="Fulton R."/>
            <person name="Godfrey J."/>
            <person name="Minx P."/>
            <person name="Mitreva M."/>
            <person name="Roeseler W."/>
            <person name="Tian H."/>
            <person name="Witte H."/>
            <person name="Yang S.P."/>
            <person name="Wilson R.K."/>
            <person name="Sommer R.J."/>
        </authorList>
    </citation>
    <scope>NUCLEOTIDE SEQUENCE [LARGE SCALE GENOMIC DNA]</scope>
    <source>
        <strain evidence="13">PS312</strain>
    </source>
</reference>
<keyword evidence="7 8" id="KW-0407">Ion channel</keyword>
<accession>A0A8R1Z2Y8</accession>
<sequence>MALYPPTSRYGSPLLAATGHDGLHSVSVLLNEHIWSAAFSKKRRERATRWAKILGFGQILYEKLRIHYLLPVFLLIAYSLAGGGIFYLIESSPETEMLAQKSKFITTEKDGLRFDVEEIQRKVSALQEIYANNTVALNRHLRGYRKFALNQLHKRVYWYALSAYYLTEQETHKQQALRPRNTEPLWRQMVYSTFGRIYALRNYTEQLSLRCWEIGVENRDENWTRSHINSAIERFDTLTGLNHVLTPVWTFWNAMLLAVTTYTTIGYGNITAKSRSGQLAVMLYAVVGIPLVLMILHKLGRLSLTVLAIIWQKICRLCNTLIGSPVFSEDVTPTEIPLPFAIGVAFGWMFLCAGIYLHFEEDWDYFKSFYFFFCSLTTIGYGDVTPTNSEDMFMIIILLLIGLSLVSMCINVIQLKLEKFFEEILLSVIEEYSSNPEARALRGDKIGFLDMWRVWKKRKARLREQAKASKIEAGEKILRAFPFARRRERQELIRDLKQRLRQLDKSTQTERIVMYSIACEPIFAPDRVPYLAPDNERTKFTHLKHLMIPTRAAPEVVSPFIRSPESPSEDTFEESPMRNSALPSSSHHPPISVFSPSSDWGSLPSVDKASNHSIPKVNRSVLPPDFNPARRWTFVETGKLGRGMPRGLINPSALTRGTEHRRESETARLLAEIDRNFVAARRELSTPSPYTTSVSRMTDCRRAAAVRAGAERAALAAGK</sequence>
<dbReference type="GO" id="GO:0005886">
    <property type="term" value="C:plasma membrane"/>
    <property type="evidence" value="ECO:0000318"/>
    <property type="project" value="GO_Central"/>
</dbReference>
<feature type="transmembrane region" description="Helical" evidence="10">
    <location>
        <begin position="336"/>
        <end position="357"/>
    </location>
</feature>
<evidence type="ECO:0000256" key="10">
    <source>
        <dbReference type="SAM" id="Phobius"/>
    </source>
</evidence>
<keyword evidence="6 10" id="KW-0472">Membrane</keyword>
<evidence type="ECO:0000313" key="12">
    <source>
        <dbReference type="EnsemblMetazoa" id="PPA44768.1"/>
    </source>
</evidence>
<keyword evidence="3 8" id="KW-0812">Transmembrane</keyword>
<keyword evidence="13" id="KW-1185">Reference proteome</keyword>
<dbReference type="PANTHER" id="PTHR11003:SF347">
    <property type="entry name" value="POTASSIUM CHANNEL DOMAIN-CONTAINING PROTEIN"/>
    <property type="match status" value="1"/>
</dbReference>
<dbReference type="Proteomes" id="UP000005239">
    <property type="component" value="Unassembled WGS sequence"/>
</dbReference>
<proteinExistence type="inferred from homology"/>
<dbReference type="FunFam" id="1.10.287.70:FF:000256">
    <property type="entry name" value="TWiK family of potassium channels"/>
    <property type="match status" value="1"/>
</dbReference>
<feature type="transmembrane region" description="Helical" evidence="10">
    <location>
        <begin position="279"/>
        <end position="297"/>
    </location>
</feature>
<dbReference type="GO" id="GO:0015271">
    <property type="term" value="F:outward rectifier potassium channel activity"/>
    <property type="evidence" value="ECO:0000318"/>
    <property type="project" value="GO_Central"/>
</dbReference>
<reference evidence="12" key="2">
    <citation type="submission" date="2022-06" db="UniProtKB">
        <authorList>
            <consortium name="EnsemblMetazoa"/>
        </authorList>
    </citation>
    <scope>IDENTIFICATION</scope>
    <source>
        <strain evidence="12">PS312</strain>
    </source>
</reference>
<evidence type="ECO:0000256" key="6">
    <source>
        <dbReference type="ARBA" id="ARBA00023136"/>
    </source>
</evidence>
<feature type="transmembrane region" description="Helical" evidence="10">
    <location>
        <begin position="369"/>
        <end position="386"/>
    </location>
</feature>
<evidence type="ECO:0000256" key="4">
    <source>
        <dbReference type="ARBA" id="ARBA00022989"/>
    </source>
</evidence>
<evidence type="ECO:0000256" key="5">
    <source>
        <dbReference type="ARBA" id="ARBA00023065"/>
    </source>
</evidence>
<name>A0A2A6B5E9_PRIPA</name>
<evidence type="ECO:0000256" key="9">
    <source>
        <dbReference type="SAM" id="MobiDB-lite"/>
    </source>
</evidence>
<feature type="region of interest" description="Disordered" evidence="9">
    <location>
        <begin position="558"/>
        <end position="597"/>
    </location>
</feature>
<dbReference type="SUPFAM" id="SSF81324">
    <property type="entry name" value="Voltage-gated potassium channels"/>
    <property type="match status" value="2"/>
</dbReference>
<dbReference type="InterPro" id="IPR003280">
    <property type="entry name" value="2pore_dom_K_chnl"/>
</dbReference>
<dbReference type="AlphaFoldDB" id="A0A2A6B5E9"/>
<keyword evidence="4 10" id="KW-1133">Transmembrane helix</keyword>
<comment type="subcellular location">
    <subcellularLocation>
        <location evidence="1">Membrane</location>
        <topology evidence="1">Multi-pass membrane protein</topology>
    </subcellularLocation>
</comment>
<comment type="similarity">
    <text evidence="8">Belongs to the two pore domain potassium channel (TC 1.A.1.8) family.</text>
</comment>
<feature type="transmembrane region" description="Helical" evidence="10">
    <location>
        <begin position="249"/>
        <end position="267"/>
    </location>
</feature>
<dbReference type="Gene3D" id="1.10.287.70">
    <property type="match status" value="1"/>
</dbReference>
<feature type="domain" description="Potassium channel" evidence="11">
    <location>
        <begin position="247"/>
        <end position="301"/>
    </location>
</feature>
<accession>A0A2A6B5E9</accession>
<dbReference type="GO" id="GO:0022841">
    <property type="term" value="F:potassium ion leak channel activity"/>
    <property type="evidence" value="ECO:0000318"/>
    <property type="project" value="GO_Central"/>
</dbReference>
<protein>
    <submittedName>
        <fullName evidence="12">Twk-44</fullName>
    </submittedName>
</protein>
<gene>
    <name evidence="12" type="primary">WBGene00283137</name>
</gene>
<dbReference type="GO" id="GO:0071805">
    <property type="term" value="P:potassium ion transmembrane transport"/>
    <property type="evidence" value="ECO:0000318"/>
    <property type="project" value="GO_Central"/>
</dbReference>
<evidence type="ECO:0000256" key="8">
    <source>
        <dbReference type="RuleBase" id="RU003857"/>
    </source>
</evidence>
<evidence type="ECO:0000256" key="7">
    <source>
        <dbReference type="ARBA" id="ARBA00023303"/>
    </source>
</evidence>
<feature type="transmembrane region" description="Helical" evidence="10">
    <location>
        <begin position="68"/>
        <end position="89"/>
    </location>
</feature>
<dbReference type="PANTHER" id="PTHR11003">
    <property type="entry name" value="POTASSIUM CHANNEL, SUBFAMILY K"/>
    <property type="match status" value="1"/>
</dbReference>